<gene>
    <name evidence="1" type="ORF">EYZ11_010977</name>
</gene>
<dbReference type="VEuPathDB" id="FungiDB:EYZ11_010977"/>
<reference evidence="1 2" key="1">
    <citation type="submission" date="2019-03" db="EMBL/GenBank/DDBJ databases">
        <title>The genome sequence of a newly discovered highly antifungal drug resistant Aspergillus species, Aspergillus tanneri NIH 1004.</title>
        <authorList>
            <person name="Mounaud S."/>
            <person name="Singh I."/>
            <person name="Joardar V."/>
            <person name="Pakala S."/>
            <person name="Pakala S."/>
            <person name="Venepally P."/>
            <person name="Hoover J."/>
            <person name="Nierman W."/>
            <person name="Chung J."/>
            <person name="Losada L."/>
        </authorList>
    </citation>
    <scope>NUCLEOTIDE SEQUENCE [LARGE SCALE GENOMIC DNA]</scope>
    <source>
        <strain evidence="1 2">NIH1004</strain>
    </source>
</reference>
<sequence>MTPMGAVLGSLNLFHTEVDVYTPVYGPDLMSDCGPEFQKRPRAKTPANLFLYEVSGGSNIPISQKAHPTRRIQCHIGNP</sequence>
<evidence type="ECO:0000313" key="2">
    <source>
        <dbReference type="Proteomes" id="UP000308092"/>
    </source>
</evidence>
<comment type="caution">
    <text evidence="1">The sequence shown here is derived from an EMBL/GenBank/DDBJ whole genome shotgun (WGS) entry which is preliminary data.</text>
</comment>
<name>A0A4S3J646_9EURO</name>
<proteinExistence type="predicted"/>
<dbReference type="AlphaFoldDB" id="A0A4S3J646"/>
<organism evidence="1 2">
    <name type="scientific">Aspergillus tanneri</name>
    <dbReference type="NCBI Taxonomy" id="1220188"/>
    <lineage>
        <taxon>Eukaryota</taxon>
        <taxon>Fungi</taxon>
        <taxon>Dikarya</taxon>
        <taxon>Ascomycota</taxon>
        <taxon>Pezizomycotina</taxon>
        <taxon>Eurotiomycetes</taxon>
        <taxon>Eurotiomycetidae</taxon>
        <taxon>Eurotiales</taxon>
        <taxon>Aspergillaceae</taxon>
        <taxon>Aspergillus</taxon>
        <taxon>Aspergillus subgen. Circumdati</taxon>
    </lineage>
</organism>
<evidence type="ECO:0000313" key="1">
    <source>
        <dbReference type="EMBL" id="THC89568.1"/>
    </source>
</evidence>
<accession>A0A4S3J646</accession>
<dbReference type="EMBL" id="SOSA01000634">
    <property type="protein sequence ID" value="THC89568.1"/>
    <property type="molecule type" value="Genomic_DNA"/>
</dbReference>
<protein>
    <submittedName>
        <fullName evidence="1">Uncharacterized protein</fullName>
    </submittedName>
</protein>
<keyword evidence="2" id="KW-1185">Reference proteome</keyword>
<dbReference type="Proteomes" id="UP000308092">
    <property type="component" value="Unassembled WGS sequence"/>
</dbReference>